<dbReference type="GO" id="GO:0006457">
    <property type="term" value="P:protein folding"/>
    <property type="evidence" value="ECO:0007669"/>
    <property type="project" value="InterPro"/>
</dbReference>
<accession>A0A1H0B6U1</accession>
<dbReference type="PANTHER" id="PTHR43469">
    <property type="entry name" value="DISULFIDE FORMATION PROTEIN-RELATED"/>
    <property type="match status" value="1"/>
</dbReference>
<evidence type="ECO:0000313" key="14">
    <source>
        <dbReference type="EMBL" id="SDN41331.1"/>
    </source>
</evidence>
<dbReference type="AlphaFoldDB" id="A0A1H0B6U1"/>
<dbReference type="InterPro" id="IPR012187">
    <property type="entry name" value="Disulphide_bond_form_BdbC"/>
</dbReference>
<evidence type="ECO:0000256" key="1">
    <source>
        <dbReference type="ARBA" id="ARBA00004141"/>
    </source>
</evidence>
<comment type="similarity">
    <text evidence="2 12">Belongs to the DsbB family. BdbC subfamily.</text>
</comment>
<comment type="caution">
    <text evidence="12">Lacks conserved residue(s) required for the propagation of feature annotation.</text>
</comment>
<dbReference type="PANTHER" id="PTHR43469:SF1">
    <property type="entry name" value="SPBETA PROPHAGE-DERIVED DISULFIDE BOND FORMATION PROTEIN B"/>
    <property type="match status" value="1"/>
</dbReference>
<dbReference type="Gene3D" id="1.20.1550.10">
    <property type="entry name" value="DsbB-like"/>
    <property type="match status" value="1"/>
</dbReference>
<evidence type="ECO:0000256" key="10">
    <source>
        <dbReference type="ARBA" id="ARBA00023186"/>
    </source>
</evidence>
<keyword evidence="9 12" id="KW-1015">Disulfide bond</keyword>
<protein>
    <recommendedName>
        <fullName evidence="12">Probable disulfide formation protein</fullName>
    </recommendedName>
    <alternativeName>
        <fullName evidence="12">Disulfide oxidoreductase</fullName>
    </alternativeName>
    <alternativeName>
        <fullName evidence="12">Thiol-disulfide oxidoreductase</fullName>
    </alternativeName>
</protein>
<dbReference type="SUPFAM" id="SSF158442">
    <property type="entry name" value="DsbB-like"/>
    <property type="match status" value="1"/>
</dbReference>
<name>A0A1H0B6U1_9BACI</name>
<keyword evidence="7 12" id="KW-0560">Oxidoreductase</keyword>
<dbReference type="HAMAP" id="MF_00287">
    <property type="entry name" value="BdbC"/>
    <property type="match status" value="1"/>
</dbReference>
<dbReference type="OrthoDB" id="158402at2"/>
<proteinExistence type="inferred from homology"/>
<dbReference type="PIRSF" id="PIRSF036659">
    <property type="entry name" value="BdbC"/>
    <property type="match status" value="1"/>
</dbReference>
<dbReference type="InterPro" id="IPR003752">
    <property type="entry name" value="DiS_bond_form_DsbB/BdbC"/>
</dbReference>
<keyword evidence="11 12" id="KW-0676">Redox-active center</keyword>
<keyword evidence="10 12" id="KW-0143">Chaperone</keyword>
<feature type="transmembrane region" description="Helical" evidence="13">
    <location>
        <begin position="7"/>
        <end position="27"/>
    </location>
</feature>
<keyword evidence="4 12" id="KW-0812">Transmembrane</keyword>
<dbReference type="GO" id="GO:0015035">
    <property type="term" value="F:protein-disulfide reductase activity"/>
    <property type="evidence" value="ECO:0007669"/>
    <property type="project" value="UniProtKB-UniRule"/>
</dbReference>
<dbReference type="GO" id="GO:0005886">
    <property type="term" value="C:plasma membrane"/>
    <property type="evidence" value="ECO:0007669"/>
    <property type="project" value="UniProtKB-SubCell"/>
</dbReference>
<organism evidence="14 15">
    <name type="scientific">Tenuibacillus multivorans</name>
    <dbReference type="NCBI Taxonomy" id="237069"/>
    <lineage>
        <taxon>Bacteria</taxon>
        <taxon>Bacillati</taxon>
        <taxon>Bacillota</taxon>
        <taxon>Bacilli</taxon>
        <taxon>Bacillales</taxon>
        <taxon>Bacillaceae</taxon>
        <taxon>Tenuibacillus</taxon>
    </lineage>
</organism>
<gene>
    <name evidence="12" type="primary">bdbC</name>
    <name evidence="14" type="ORF">SAMN05216498_2243</name>
</gene>
<dbReference type="Proteomes" id="UP000199334">
    <property type="component" value="Unassembled WGS sequence"/>
</dbReference>
<comment type="subcellular location">
    <subcellularLocation>
        <location evidence="12">Cell membrane</location>
        <topology evidence="12">Multi-pass membrane protein</topology>
    </subcellularLocation>
    <subcellularLocation>
        <location evidence="1">Membrane</location>
        <topology evidence="1">Multi-pass membrane protein</topology>
    </subcellularLocation>
</comment>
<comment type="function">
    <text evidence="12">Required for disulfide bond formation in some proteins.</text>
</comment>
<reference evidence="14 15" key="1">
    <citation type="submission" date="2016-10" db="EMBL/GenBank/DDBJ databases">
        <authorList>
            <person name="de Groot N.N."/>
        </authorList>
    </citation>
    <scope>NUCLEOTIDE SEQUENCE [LARGE SCALE GENOMIC DNA]</scope>
    <source>
        <strain evidence="14 15">CGMCC 1.3442</strain>
    </source>
</reference>
<keyword evidence="3 12" id="KW-0813">Transport</keyword>
<evidence type="ECO:0000256" key="6">
    <source>
        <dbReference type="ARBA" id="ARBA00022989"/>
    </source>
</evidence>
<evidence type="ECO:0000256" key="8">
    <source>
        <dbReference type="ARBA" id="ARBA00023136"/>
    </source>
</evidence>
<evidence type="ECO:0000256" key="7">
    <source>
        <dbReference type="ARBA" id="ARBA00023002"/>
    </source>
</evidence>
<dbReference type="Pfam" id="PF02600">
    <property type="entry name" value="DsbB"/>
    <property type="match status" value="1"/>
</dbReference>
<dbReference type="EMBL" id="FNIG01000004">
    <property type="protein sequence ID" value="SDN41331.1"/>
    <property type="molecule type" value="Genomic_DNA"/>
</dbReference>
<evidence type="ECO:0000256" key="3">
    <source>
        <dbReference type="ARBA" id="ARBA00022448"/>
    </source>
</evidence>
<dbReference type="InterPro" id="IPR023380">
    <property type="entry name" value="DsbB-like_sf"/>
</dbReference>
<evidence type="ECO:0000256" key="9">
    <source>
        <dbReference type="ARBA" id="ARBA00023157"/>
    </source>
</evidence>
<evidence type="ECO:0000313" key="15">
    <source>
        <dbReference type="Proteomes" id="UP000199334"/>
    </source>
</evidence>
<feature type="transmembrane region" description="Helical" evidence="13">
    <location>
        <begin position="113"/>
        <end position="134"/>
    </location>
</feature>
<dbReference type="RefSeq" id="WP_093856678.1">
    <property type="nucleotide sequence ID" value="NZ_BJVZ01000029.1"/>
</dbReference>
<evidence type="ECO:0000256" key="12">
    <source>
        <dbReference type="HAMAP-Rule" id="MF_00287"/>
    </source>
</evidence>
<keyword evidence="5 12" id="KW-0249">Electron transport</keyword>
<keyword evidence="15" id="KW-1185">Reference proteome</keyword>
<evidence type="ECO:0000256" key="13">
    <source>
        <dbReference type="SAM" id="Phobius"/>
    </source>
</evidence>
<dbReference type="STRING" id="237069.SAMN05216498_2243"/>
<keyword evidence="8 12" id="KW-0472">Membrane</keyword>
<keyword evidence="6 12" id="KW-1133">Transmembrane helix</keyword>
<evidence type="ECO:0000256" key="11">
    <source>
        <dbReference type="ARBA" id="ARBA00023284"/>
    </source>
</evidence>
<keyword evidence="12" id="KW-1003">Cell membrane</keyword>
<feature type="transmembrane region" description="Helical" evidence="13">
    <location>
        <begin position="39"/>
        <end position="58"/>
    </location>
</feature>
<evidence type="ECO:0000256" key="4">
    <source>
        <dbReference type="ARBA" id="ARBA00022692"/>
    </source>
</evidence>
<dbReference type="NCBIfam" id="NF002849">
    <property type="entry name" value="PRK03113.1"/>
    <property type="match status" value="1"/>
</dbReference>
<feature type="disulfide bond" description="Redox-active" evidence="12">
    <location>
        <begin position="35"/>
        <end position="38"/>
    </location>
</feature>
<evidence type="ECO:0000256" key="2">
    <source>
        <dbReference type="ARBA" id="ARBA00007602"/>
    </source>
</evidence>
<evidence type="ECO:0000256" key="5">
    <source>
        <dbReference type="ARBA" id="ARBA00022982"/>
    </source>
</evidence>
<sequence>MDKKNENLMLFAWIVAFVATLGSLYFSEIKLYEPCKLCWIQRIFMYPMVIILLIGIAIKDPKTVYHTTVFSIIGFLISSYHYLIQRIEALAEASPACGRVSCTGAYIDRFGFISIPFLAGTAFLIILITSIIVWKRMKEE</sequence>
<feature type="transmembrane region" description="Helical" evidence="13">
    <location>
        <begin position="65"/>
        <end position="84"/>
    </location>
</feature>